<proteinExistence type="predicted"/>
<evidence type="ECO:0008006" key="4">
    <source>
        <dbReference type="Google" id="ProtNLM"/>
    </source>
</evidence>
<dbReference type="AlphaFoldDB" id="A0A926EXQ1"/>
<evidence type="ECO:0000313" key="2">
    <source>
        <dbReference type="EMBL" id="MBC8589472.1"/>
    </source>
</evidence>
<keyword evidence="3" id="KW-1185">Reference proteome</keyword>
<protein>
    <recommendedName>
        <fullName evidence="4">DUF5626 domain-containing protein</fullName>
    </recommendedName>
</protein>
<sequence>MKKKTITLMLVMLLVSAYINPVLASTTELNNDKNIISPMYTYISEARSRLQIDSGGKATVETYLSGNSKVTSTKATIRLQQYKGGNWTTIKTWNERNNSRILDFDDTYAVSSGYEYRVQSTVTAYSGSQSESITVTSNIQRY</sequence>
<evidence type="ECO:0000256" key="1">
    <source>
        <dbReference type="SAM" id="SignalP"/>
    </source>
</evidence>
<keyword evidence="1" id="KW-0732">Signal</keyword>
<name>A0A926EXQ1_9FIRM</name>
<dbReference type="EMBL" id="JACRTG010000034">
    <property type="protein sequence ID" value="MBC8589472.1"/>
    <property type="molecule type" value="Genomic_DNA"/>
</dbReference>
<gene>
    <name evidence="2" type="ORF">H8707_14750</name>
</gene>
<dbReference type="RefSeq" id="WP_262430940.1">
    <property type="nucleotide sequence ID" value="NZ_JACRTG010000034.1"/>
</dbReference>
<organism evidence="2 3">
    <name type="scientific">Paratissierella segnis</name>
    <dbReference type="NCBI Taxonomy" id="2763679"/>
    <lineage>
        <taxon>Bacteria</taxon>
        <taxon>Bacillati</taxon>
        <taxon>Bacillota</taxon>
        <taxon>Tissierellia</taxon>
        <taxon>Tissierellales</taxon>
        <taxon>Tissierellaceae</taxon>
        <taxon>Paratissierella</taxon>
    </lineage>
</organism>
<comment type="caution">
    <text evidence="2">The sequence shown here is derived from an EMBL/GenBank/DDBJ whole genome shotgun (WGS) entry which is preliminary data.</text>
</comment>
<reference evidence="2" key="1">
    <citation type="submission" date="2020-08" db="EMBL/GenBank/DDBJ databases">
        <title>Genome public.</title>
        <authorList>
            <person name="Liu C."/>
            <person name="Sun Q."/>
        </authorList>
    </citation>
    <scope>NUCLEOTIDE SEQUENCE</scope>
    <source>
        <strain evidence="2">BX21</strain>
    </source>
</reference>
<feature type="chain" id="PRO_5037759842" description="DUF5626 domain-containing protein" evidence="1">
    <location>
        <begin position="25"/>
        <end position="142"/>
    </location>
</feature>
<evidence type="ECO:0000313" key="3">
    <source>
        <dbReference type="Proteomes" id="UP000601171"/>
    </source>
</evidence>
<dbReference type="Proteomes" id="UP000601171">
    <property type="component" value="Unassembled WGS sequence"/>
</dbReference>
<accession>A0A926EXQ1</accession>
<feature type="signal peptide" evidence="1">
    <location>
        <begin position="1"/>
        <end position="24"/>
    </location>
</feature>